<accession>A0ABV3LRG4</accession>
<proteinExistence type="predicted"/>
<dbReference type="InterPro" id="IPR051781">
    <property type="entry name" value="Metallo-dep_Hydrolase"/>
</dbReference>
<dbReference type="Gene3D" id="2.30.40.10">
    <property type="entry name" value="Urease, subunit C, domain 1"/>
    <property type="match status" value="1"/>
</dbReference>
<keyword evidence="3" id="KW-1185">Reference proteome</keyword>
<dbReference type="SUPFAM" id="SSF51338">
    <property type="entry name" value="Composite domain of metallo-dependent hydrolases"/>
    <property type="match status" value="1"/>
</dbReference>
<dbReference type="Pfam" id="PF01979">
    <property type="entry name" value="Amidohydro_1"/>
    <property type="match status" value="1"/>
</dbReference>
<dbReference type="EMBL" id="JBEYRS010000003">
    <property type="protein sequence ID" value="MEW2362051.1"/>
    <property type="molecule type" value="Genomic_DNA"/>
</dbReference>
<organism evidence="2 3">
    <name type="scientific">Streptomyces huasconensis</name>
    <dbReference type="NCBI Taxonomy" id="1854574"/>
    <lineage>
        <taxon>Bacteria</taxon>
        <taxon>Bacillati</taxon>
        <taxon>Actinomycetota</taxon>
        <taxon>Actinomycetes</taxon>
        <taxon>Kitasatosporales</taxon>
        <taxon>Streptomycetaceae</taxon>
        <taxon>Streptomyces</taxon>
    </lineage>
</organism>
<protein>
    <submittedName>
        <fullName evidence="2">Amidohydrolase family protein</fullName>
    </submittedName>
</protein>
<dbReference type="RefSeq" id="WP_359771549.1">
    <property type="nucleotide sequence ID" value="NZ_JBEYRR010000001.1"/>
</dbReference>
<dbReference type="PANTHER" id="PTHR43135:SF3">
    <property type="entry name" value="ALPHA-D-RIBOSE 1-METHYLPHOSPHONATE 5-TRIPHOSPHATE DIPHOSPHATASE"/>
    <property type="match status" value="1"/>
</dbReference>
<dbReference type="InterPro" id="IPR011059">
    <property type="entry name" value="Metal-dep_hydrolase_composite"/>
</dbReference>
<dbReference type="SUPFAM" id="SSF51556">
    <property type="entry name" value="Metallo-dependent hydrolases"/>
    <property type="match status" value="1"/>
</dbReference>
<dbReference type="Gene3D" id="3.20.20.140">
    <property type="entry name" value="Metal-dependent hydrolases"/>
    <property type="match status" value="1"/>
</dbReference>
<dbReference type="PANTHER" id="PTHR43135">
    <property type="entry name" value="ALPHA-D-RIBOSE 1-METHYLPHOSPHONATE 5-TRIPHOSPHATE DIPHOSPHATASE"/>
    <property type="match status" value="1"/>
</dbReference>
<sequence length="419" mass="43509">MPSRLPGAPLSGATPSPGALQAIRTSYLFDGEHSYGPSTVLLSGSTVEDVLPGHAQLPAHISVSDHGPGSCLLPGLIDPHTHLCLNAGAAPFVHLERSDDATVLSEAQQAASRALRAGITTVRDLGDRSFLSLALRRLGDGTAQMPEILTAGPPLTSVGGHCHSMGGAVEGQHALRAGVQERSRRGCHTVKVMASGGVLTHGSLPFRPQFTSAELRSVVAESHKHGLLTAAHAHDDRSILLAVRAGFDSVEHADFFTSDGVVPNLATIAAMAERGTYACITLGVIPEAPPLPDFISHRLPAITALTRLMHEEGVQLLAGSDAGIGPSKPHDVLPHTLAAFVAAGIQPTHALHLATMRAATALQLTPRRGYIARGAHADLLAVAGDPTQDIGALRNVLAVYRGGLLVHLAPARHTPGPAR</sequence>
<evidence type="ECO:0000313" key="3">
    <source>
        <dbReference type="Proteomes" id="UP001553843"/>
    </source>
</evidence>
<comment type="caution">
    <text evidence="2">The sequence shown here is derived from an EMBL/GenBank/DDBJ whole genome shotgun (WGS) entry which is preliminary data.</text>
</comment>
<evidence type="ECO:0000259" key="1">
    <source>
        <dbReference type="Pfam" id="PF01979"/>
    </source>
</evidence>
<evidence type="ECO:0000313" key="2">
    <source>
        <dbReference type="EMBL" id="MEW2362051.1"/>
    </source>
</evidence>
<feature type="domain" description="Amidohydrolase-related" evidence="1">
    <location>
        <begin position="72"/>
        <end position="403"/>
    </location>
</feature>
<reference evidence="2 3" key="1">
    <citation type="submission" date="2024-06" db="EMBL/GenBank/DDBJ databases">
        <title>The Natural Products Discovery Center: Release of the First 8490 Sequenced Strains for Exploring Actinobacteria Biosynthetic Diversity.</title>
        <authorList>
            <person name="Kalkreuter E."/>
            <person name="Kautsar S.A."/>
            <person name="Yang D."/>
            <person name="Bader C.D."/>
            <person name="Teijaro C.N."/>
            <person name="Fluegel L."/>
            <person name="Davis C.M."/>
            <person name="Simpson J.R."/>
            <person name="Lauterbach L."/>
            <person name="Steele A.D."/>
            <person name="Gui C."/>
            <person name="Meng S."/>
            <person name="Li G."/>
            <person name="Viehrig K."/>
            <person name="Ye F."/>
            <person name="Su P."/>
            <person name="Kiefer A.F."/>
            <person name="Nichols A."/>
            <person name="Cepeda A.J."/>
            <person name="Yan W."/>
            <person name="Fan B."/>
            <person name="Jiang Y."/>
            <person name="Adhikari A."/>
            <person name="Zheng C.-J."/>
            <person name="Schuster L."/>
            <person name="Cowan T.M."/>
            <person name="Smanski M.J."/>
            <person name="Chevrette M.G."/>
            <person name="De Carvalho L.P.S."/>
            <person name="Shen B."/>
        </authorList>
    </citation>
    <scope>NUCLEOTIDE SEQUENCE [LARGE SCALE GENOMIC DNA]</scope>
    <source>
        <strain evidence="2 3">NPDC047833</strain>
    </source>
</reference>
<dbReference type="InterPro" id="IPR032466">
    <property type="entry name" value="Metal_Hydrolase"/>
</dbReference>
<dbReference type="InterPro" id="IPR006680">
    <property type="entry name" value="Amidohydro-rel"/>
</dbReference>
<gene>
    <name evidence="2" type="ORF">AB0887_08795</name>
</gene>
<dbReference type="Proteomes" id="UP001553843">
    <property type="component" value="Unassembled WGS sequence"/>
</dbReference>
<name>A0ABV3LRG4_9ACTN</name>